<dbReference type="Pfam" id="PF00106">
    <property type="entry name" value="adh_short"/>
    <property type="match status" value="1"/>
</dbReference>
<dbReference type="PANTHER" id="PTHR43544:SF12">
    <property type="entry name" value="NAD(P)-BINDING ROSSMANN-FOLD SUPERFAMILY PROTEIN"/>
    <property type="match status" value="1"/>
</dbReference>
<name>A0ABT1N4D9_9GAMM</name>
<dbReference type="InterPro" id="IPR002347">
    <property type="entry name" value="SDR_fam"/>
</dbReference>
<dbReference type="EMBL" id="JANEYT010000036">
    <property type="protein sequence ID" value="MCQ1059417.1"/>
    <property type="molecule type" value="Genomic_DNA"/>
</dbReference>
<dbReference type="PRINTS" id="PR00081">
    <property type="entry name" value="GDHRDH"/>
</dbReference>
<keyword evidence="2" id="KW-1185">Reference proteome</keyword>
<gene>
    <name evidence="1" type="ORF">NHN17_15300</name>
</gene>
<dbReference type="SUPFAM" id="SSF51735">
    <property type="entry name" value="NAD(P)-binding Rossmann-fold domains"/>
    <property type="match status" value="1"/>
</dbReference>
<protein>
    <submittedName>
        <fullName evidence="1">SDR family NAD(P)-dependent oxidoreductase</fullName>
    </submittedName>
</protein>
<dbReference type="Gene3D" id="3.40.50.720">
    <property type="entry name" value="NAD(P)-binding Rossmann-like Domain"/>
    <property type="match status" value="1"/>
</dbReference>
<dbReference type="PANTHER" id="PTHR43544">
    <property type="entry name" value="SHORT-CHAIN DEHYDROGENASE/REDUCTASE"/>
    <property type="match status" value="1"/>
</dbReference>
<dbReference type="InterPro" id="IPR036291">
    <property type="entry name" value="NAD(P)-bd_dom_sf"/>
</dbReference>
<accession>A0ABT1N4D9</accession>
<evidence type="ECO:0000313" key="2">
    <source>
        <dbReference type="Proteomes" id="UP001524460"/>
    </source>
</evidence>
<dbReference type="InterPro" id="IPR051468">
    <property type="entry name" value="Fungal_SecMetab_SDRs"/>
</dbReference>
<organism evidence="1 2">
    <name type="scientific">Photobacterium pectinilyticum</name>
    <dbReference type="NCBI Taxonomy" id="2906793"/>
    <lineage>
        <taxon>Bacteria</taxon>
        <taxon>Pseudomonadati</taxon>
        <taxon>Pseudomonadota</taxon>
        <taxon>Gammaproteobacteria</taxon>
        <taxon>Vibrionales</taxon>
        <taxon>Vibrionaceae</taxon>
        <taxon>Photobacterium</taxon>
    </lineage>
</organism>
<dbReference type="Proteomes" id="UP001524460">
    <property type="component" value="Unassembled WGS sequence"/>
</dbReference>
<sequence>MFEGKKKVWIAGANGGLGLALTEHILAQGHLVTVSTRRTSQALLQLQASHSTQMTCVLGDLCQQRSNTQSQLMAIFEQYGLPDWTINAAGLLHAPQSKQSPKAKMPEKRLSQITESFLVDNIHANAYTNVAIAQLLDTLYKRKDPFHFLCLSAMVGSISDNDSGGWYSYRMSKAALNMFVKTLSIEWQRRFPQACIAAIHPGTTNTSLSAPFQHNINSDKLYSPQLSAERIYRVLSTLTPADTGQFFHWDGTTLPW</sequence>
<comment type="caution">
    <text evidence="1">The sequence shown here is derived from an EMBL/GenBank/DDBJ whole genome shotgun (WGS) entry which is preliminary data.</text>
</comment>
<reference evidence="1 2" key="1">
    <citation type="submission" date="2022-07" db="EMBL/GenBank/DDBJ databases">
        <title>Photobacterium pectinilyticum sp. nov., a marine bacterium isolated from surface seawater of Qingdao offshore.</title>
        <authorList>
            <person name="Wang X."/>
        </authorList>
    </citation>
    <scope>NUCLEOTIDE SEQUENCE [LARGE SCALE GENOMIC DNA]</scope>
    <source>
        <strain evidence="1 2">ZSDE20</strain>
    </source>
</reference>
<proteinExistence type="predicted"/>
<evidence type="ECO:0000313" key="1">
    <source>
        <dbReference type="EMBL" id="MCQ1059417.1"/>
    </source>
</evidence>
<dbReference type="RefSeq" id="WP_255043457.1">
    <property type="nucleotide sequence ID" value="NZ_JANEYT010000036.1"/>
</dbReference>